<organism evidence="1 2">
    <name type="scientific">Winogradskyella marina</name>
    <dbReference type="NCBI Taxonomy" id="2785530"/>
    <lineage>
        <taxon>Bacteria</taxon>
        <taxon>Pseudomonadati</taxon>
        <taxon>Bacteroidota</taxon>
        <taxon>Flavobacteriia</taxon>
        <taxon>Flavobacteriales</taxon>
        <taxon>Flavobacteriaceae</taxon>
        <taxon>Winogradskyella</taxon>
    </lineage>
</organism>
<reference evidence="1 2" key="1">
    <citation type="submission" date="2020-11" db="EMBL/GenBank/DDBJ databases">
        <title>Winogradskyella marina sp. nov., isolated from marine sediment.</title>
        <authorList>
            <person name="Bo J."/>
            <person name="Wang S."/>
            <person name="Song X."/>
            <person name="Du Z."/>
        </authorList>
    </citation>
    <scope>NUCLEOTIDE SEQUENCE [LARGE SCALE GENOMIC DNA]</scope>
    <source>
        <strain evidence="1 2">F6397</strain>
    </source>
</reference>
<evidence type="ECO:0000313" key="1">
    <source>
        <dbReference type="EMBL" id="MBF8150533.1"/>
    </source>
</evidence>
<dbReference type="EMBL" id="JADOET010000009">
    <property type="protein sequence ID" value="MBF8150533.1"/>
    <property type="molecule type" value="Genomic_DNA"/>
</dbReference>
<proteinExistence type="predicted"/>
<protein>
    <submittedName>
        <fullName evidence="1">Uncharacterized protein</fullName>
    </submittedName>
</protein>
<keyword evidence="2" id="KW-1185">Reference proteome</keyword>
<name>A0ABS0EJ88_9FLAO</name>
<comment type="caution">
    <text evidence="1">The sequence shown here is derived from an EMBL/GenBank/DDBJ whole genome shotgun (WGS) entry which is preliminary data.</text>
</comment>
<evidence type="ECO:0000313" key="2">
    <source>
        <dbReference type="Proteomes" id="UP000611215"/>
    </source>
</evidence>
<dbReference type="Proteomes" id="UP000611215">
    <property type="component" value="Unassembled WGS sequence"/>
</dbReference>
<sequence>MKRLLIFLSFITLAITNYNCERDDICAATTQTTPRLIIEFYDASDPEELLNVPRITVYGDGLLEEDDDGNPIEPIVASDVTLNFNENINIIELPLVVGAENELITTRFILERDTNLRLDDDPLTASNIDIIEVSYETEFVYVSRACGYKSIFKNVIVRRITDSDQWITNIQNEDPLEPTVENENTTHVRIYH</sequence>
<dbReference type="InterPro" id="IPR045607">
    <property type="entry name" value="DUF6452"/>
</dbReference>
<gene>
    <name evidence="1" type="ORF">ITJ86_11535</name>
</gene>
<accession>A0ABS0EJ88</accession>
<dbReference type="Pfam" id="PF20050">
    <property type="entry name" value="DUF6452"/>
    <property type="match status" value="1"/>
</dbReference>
<dbReference type="RefSeq" id="WP_195871790.1">
    <property type="nucleotide sequence ID" value="NZ_JADOET010000009.1"/>
</dbReference>